<proteinExistence type="predicted"/>
<keyword evidence="2" id="KW-1185">Reference proteome</keyword>
<accession>A0ABD0YGV0</accession>
<evidence type="ECO:0000313" key="2">
    <source>
        <dbReference type="Proteomes" id="UP001558652"/>
    </source>
</evidence>
<name>A0ABD0YGV0_9HEMI</name>
<dbReference type="AlphaFoldDB" id="A0ABD0YGV0"/>
<protein>
    <submittedName>
        <fullName evidence="1">Uncharacterized protein</fullName>
    </submittedName>
</protein>
<dbReference type="Proteomes" id="UP001558652">
    <property type="component" value="Unassembled WGS sequence"/>
</dbReference>
<evidence type="ECO:0000313" key="1">
    <source>
        <dbReference type="EMBL" id="KAL1130450.1"/>
    </source>
</evidence>
<reference evidence="1 2" key="1">
    <citation type="submission" date="2024-07" db="EMBL/GenBank/DDBJ databases">
        <title>Chromosome-level genome assembly of the water stick insect Ranatra chinensis (Heteroptera: Nepidae).</title>
        <authorList>
            <person name="Liu X."/>
        </authorList>
    </citation>
    <scope>NUCLEOTIDE SEQUENCE [LARGE SCALE GENOMIC DNA]</scope>
    <source>
        <strain evidence="1">Cailab_2021Rc</strain>
        <tissue evidence="1">Muscle</tissue>
    </source>
</reference>
<comment type="caution">
    <text evidence="1">The sequence shown here is derived from an EMBL/GenBank/DDBJ whole genome shotgun (WGS) entry which is preliminary data.</text>
</comment>
<gene>
    <name evidence="1" type="ORF">AAG570_011698</name>
</gene>
<dbReference type="EMBL" id="JBFDAA010000007">
    <property type="protein sequence ID" value="KAL1130450.1"/>
    <property type="molecule type" value="Genomic_DNA"/>
</dbReference>
<sequence length="214" mass="23023">MKFCSTFEKRDITGEVEVSGGVRGDREGDEGNAGRWCGGNPVTLRGAQQVFPVVPGDTATTPLLFDVFPCFFPPLLIGDIINRGDRVGLGDEHFSISDTIGDSFLPNGDNVLISGLVPEGNVCASETFFALKPLGEIFLEGVTTGHVQGFFGVDCLVLTISRGEVLEFLLHSSSTSTLDDSFSLHSPSEKIKQCPILIHDKSSDVTQYKHALCL</sequence>
<organism evidence="1 2">
    <name type="scientific">Ranatra chinensis</name>
    <dbReference type="NCBI Taxonomy" id="642074"/>
    <lineage>
        <taxon>Eukaryota</taxon>
        <taxon>Metazoa</taxon>
        <taxon>Ecdysozoa</taxon>
        <taxon>Arthropoda</taxon>
        <taxon>Hexapoda</taxon>
        <taxon>Insecta</taxon>
        <taxon>Pterygota</taxon>
        <taxon>Neoptera</taxon>
        <taxon>Paraneoptera</taxon>
        <taxon>Hemiptera</taxon>
        <taxon>Heteroptera</taxon>
        <taxon>Panheteroptera</taxon>
        <taxon>Nepomorpha</taxon>
        <taxon>Nepidae</taxon>
        <taxon>Ranatrinae</taxon>
        <taxon>Ranatra</taxon>
    </lineage>
</organism>